<sequence>MQQAELHIVPYRGIKFSWHNGQACENMIMKKLDWVLGNTTFAKDWPDAYAHFLPRDVSDHSSMVIHLSEDHFHPRPTFRFLNLWLDREDFMPQLARVWEQPVHGSPFFKLTTKLQMVKVSLKNWHKHNRTHITSRVSKAKRDWAAAQEKLDGDPYSEEASAVER</sequence>
<name>A0AAD6PA70_9ROSI</name>
<accession>A0AAD6PA70</accession>
<gene>
    <name evidence="1" type="ORF">OIU84_027257</name>
</gene>
<dbReference type="Proteomes" id="UP001162972">
    <property type="component" value="Chromosome 19"/>
</dbReference>
<evidence type="ECO:0000313" key="2">
    <source>
        <dbReference type="Proteomes" id="UP001162972"/>
    </source>
</evidence>
<reference evidence="1 2" key="1">
    <citation type="journal article" date="2023" name="Int. J. Mol. Sci.">
        <title>De Novo Assembly and Annotation of 11 Diverse Shrub Willow (Salix) Genomes Reveals Novel Gene Organization in Sex-Linked Regions.</title>
        <authorList>
            <person name="Hyden B."/>
            <person name="Feng K."/>
            <person name="Yates T.B."/>
            <person name="Jawdy S."/>
            <person name="Cereghino C."/>
            <person name="Smart L.B."/>
            <person name="Muchero W."/>
        </authorList>
    </citation>
    <scope>NUCLEOTIDE SEQUENCE [LARGE SCALE GENOMIC DNA]</scope>
    <source>
        <tissue evidence="1">Shoot tip</tissue>
    </source>
</reference>
<dbReference type="PANTHER" id="PTHR33710">
    <property type="entry name" value="BNAC02G09200D PROTEIN"/>
    <property type="match status" value="1"/>
</dbReference>
<proteinExistence type="predicted"/>
<protein>
    <recommendedName>
        <fullName evidence="3">Endonuclease/exonuclease/phosphatase</fullName>
    </recommendedName>
</protein>
<evidence type="ECO:0008006" key="3">
    <source>
        <dbReference type="Google" id="ProtNLM"/>
    </source>
</evidence>
<dbReference type="EMBL" id="JAPFFJ010000007">
    <property type="protein sequence ID" value="KAJ6422264.1"/>
    <property type="molecule type" value="Genomic_DNA"/>
</dbReference>
<dbReference type="AlphaFoldDB" id="A0AAD6PA70"/>
<dbReference type="PANTHER" id="PTHR33710:SF13">
    <property type="entry name" value="ENDONUCLEASE_EXONUCLEASE_PHOSPHATASE FAMILY PROTEIN"/>
    <property type="match status" value="1"/>
</dbReference>
<comment type="caution">
    <text evidence="1">The sequence shown here is derived from an EMBL/GenBank/DDBJ whole genome shotgun (WGS) entry which is preliminary data.</text>
</comment>
<evidence type="ECO:0000313" key="1">
    <source>
        <dbReference type="EMBL" id="KAJ6422264.1"/>
    </source>
</evidence>
<organism evidence="1 2">
    <name type="scientific">Salix udensis</name>
    <dbReference type="NCBI Taxonomy" id="889485"/>
    <lineage>
        <taxon>Eukaryota</taxon>
        <taxon>Viridiplantae</taxon>
        <taxon>Streptophyta</taxon>
        <taxon>Embryophyta</taxon>
        <taxon>Tracheophyta</taxon>
        <taxon>Spermatophyta</taxon>
        <taxon>Magnoliopsida</taxon>
        <taxon>eudicotyledons</taxon>
        <taxon>Gunneridae</taxon>
        <taxon>Pentapetalae</taxon>
        <taxon>rosids</taxon>
        <taxon>fabids</taxon>
        <taxon>Malpighiales</taxon>
        <taxon>Salicaceae</taxon>
        <taxon>Saliceae</taxon>
        <taxon>Salix</taxon>
    </lineage>
</organism>
<keyword evidence="2" id="KW-1185">Reference proteome</keyword>